<evidence type="ECO:0000313" key="2">
    <source>
        <dbReference type="EMBL" id="RXS76795.1"/>
    </source>
</evidence>
<dbReference type="OrthoDB" id="9776104at2"/>
<dbReference type="EMBL" id="SDKC01000001">
    <property type="protein sequence ID" value="RXS76795.1"/>
    <property type="molecule type" value="Genomic_DNA"/>
</dbReference>
<gene>
    <name evidence="2" type="ORF">ETP43_14365</name>
</gene>
<accession>A0A4V1NSC7</accession>
<feature type="domain" description="Transposase IS30-like HTH" evidence="1">
    <location>
        <begin position="2"/>
        <end position="34"/>
    </location>
</feature>
<organism evidence="2 3">
    <name type="scientific">Blautia faecicola</name>
    <dbReference type="NCBI Taxonomy" id="2509240"/>
    <lineage>
        <taxon>Bacteria</taxon>
        <taxon>Bacillati</taxon>
        <taxon>Bacillota</taxon>
        <taxon>Clostridia</taxon>
        <taxon>Lachnospirales</taxon>
        <taxon>Lachnospiraceae</taxon>
        <taxon>Blautia</taxon>
    </lineage>
</organism>
<reference evidence="2 3" key="1">
    <citation type="submission" date="2019-01" db="EMBL/GenBank/DDBJ databases">
        <title>Blautia sp. nov. KGMB01111 isolated human feces.</title>
        <authorList>
            <person name="Park J.-E."/>
            <person name="Kim J.-S."/>
            <person name="Park S.-H."/>
        </authorList>
    </citation>
    <scope>NUCLEOTIDE SEQUENCE [LARGE SCALE GENOMIC DNA]</scope>
    <source>
        <strain evidence="2 3">KGMB01111</strain>
    </source>
</reference>
<keyword evidence="3" id="KW-1185">Reference proteome</keyword>
<name>A0A4V1NSC7_9FIRM</name>
<dbReference type="AlphaFoldDB" id="A0A4V1NSC7"/>
<comment type="caution">
    <text evidence="2">The sequence shown here is derived from an EMBL/GenBank/DDBJ whole genome shotgun (WGS) entry which is preliminary data.</text>
</comment>
<dbReference type="InterPro" id="IPR025246">
    <property type="entry name" value="IS30-like_HTH"/>
</dbReference>
<dbReference type="Proteomes" id="UP000290106">
    <property type="component" value="Unassembled WGS sequence"/>
</dbReference>
<evidence type="ECO:0000313" key="3">
    <source>
        <dbReference type="Proteomes" id="UP000290106"/>
    </source>
</evidence>
<proteinExistence type="predicted"/>
<dbReference type="Pfam" id="PF13936">
    <property type="entry name" value="HTH_38"/>
    <property type="match status" value="1"/>
</dbReference>
<evidence type="ECO:0000259" key="1">
    <source>
        <dbReference type="Pfam" id="PF13936"/>
    </source>
</evidence>
<protein>
    <submittedName>
        <fullName evidence="2">Helix-turn-helix domain-containing protein</fullName>
    </submittedName>
</protein>
<sequence>MEIYSLLKEDKSIRKIEKALNRDPTTIAKEIKKHFYRYSKCNRS</sequence>